<dbReference type="OrthoDB" id="122830at2759"/>
<name>A0A9W6WUZ7_9STRA</name>
<comment type="caution">
    <text evidence="1">The sequence shown here is derived from an EMBL/GenBank/DDBJ whole genome shotgun (WGS) entry which is preliminary data.</text>
</comment>
<dbReference type="Proteomes" id="UP001165121">
    <property type="component" value="Unassembled WGS sequence"/>
</dbReference>
<protein>
    <submittedName>
        <fullName evidence="1">Unnamed protein product</fullName>
    </submittedName>
</protein>
<dbReference type="GO" id="GO:0003676">
    <property type="term" value="F:nucleic acid binding"/>
    <property type="evidence" value="ECO:0007669"/>
    <property type="project" value="InterPro"/>
</dbReference>
<accession>A0A9W6WUZ7</accession>
<evidence type="ECO:0000313" key="2">
    <source>
        <dbReference type="Proteomes" id="UP001165121"/>
    </source>
</evidence>
<proteinExistence type="predicted"/>
<gene>
    <name evidence="1" type="ORF">Pfra01_000164700</name>
</gene>
<keyword evidence="2" id="KW-1185">Reference proteome</keyword>
<sequence length="66" mass="7674">MDGYSRFVKVHMLKDKSSEAVNNYLKEYVLWAERQAGRMIKRVITYTVKQVLTDKGGEFVNEAMEA</sequence>
<organism evidence="1 2">
    <name type="scientific">Phytophthora fragariaefolia</name>
    <dbReference type="NCBI Taxonomy" id="1490495"/>
    <lineage>
        <taxon>Eukaryota</taxon>
        <taxon>Sar</taxon>
        <taxon>Stramenopiles</taxon>
        <taxon>Oomycota</taxon>
        <taxon>Peronosporomycetes</taxon>
        <taxon>Peronosporales</taxon>
        <taxon>Peronosporaceae</taxon>
        <taxon>Phytophthora</taxon>
    </lineage>
</organism>
<dbReference type="Gene3D" id="3.30.420.10">
    <property type="entry name" value="Ribonuclease H-like superfamily/Ribonuclease H"/>
    <property type="match status" value="1"/>
</dbReference>
<reference evidence="1" key="1">
    <citation type="submission" date="2023-04" db="EMBL/GenBank/DDBJ databases">
        <title>Phytophthora fragariaefolia NBRC 109709.</title>
        <authorList>
            <person name="Ichikawa N."/>
            <person name="Sato H."/>
            <person name="Tonouchi N."/>
        </authorList>
    </citation>
    <scope>NUCLEOTIDE SEQUENCE</scope>
    <source>
        <strain evidence="1">NBRC 109709</strain>
    </source>
</reference>
<evidence type="ECO:0000313" key="1">
    <source>
        <dbReference type="EMBL" id="GMF18509.1"/>
    </source>
</evidence>
<dbReference type="EMBL" id="BSXT01000131">
    <property type="protein sequence ID" value="GMF18509.1"/>
    <property type="molecule type" value="Genomic_DNA"/>
</dbReference>
<dbReference type="InterPro" id="IPR036397">
    <property type="entry name" value="RNaseH_sf"/>
</dbReference>
<dbReference type="AlphaFoldDB" id="A0A9W6WUZ7"/>